<dbReference type="InterPro" id="IPR011006">
    <property type="entry name" value="CheY-like_superfamily"/>
</dbReference>
<evidence type="ECO:0000256" key="1">
    <source>
        <dbReference type="ARBA" id="ARBA00022553"/>
    </source>
</evidence>
<dbReference type="SMART" id="SM00448">
    <property type="entry name" value="REC"/>
    <property type="match status" value="1"/>
</dbReference>
<dbReference type="PANTHER" id="PTHR44591:SF24">
    <property type="entry name" value="PROTEIN-GLUTAMATE METHYLESTERASE_PROTEIN-GLUTAMINE GLUTAMINASE 1"/>
    <property type="match status" value="1"/>
</dbReference>
<dbReference type="EMBL" id="BMCP01000001">
    <property type="protein sequence ID" value="GGE36787.1"/>
    <property type="molecule type" value="Genomic_DNA"/>
</dbReference>
<sequence length="153" mass="15942">MPAILIVENEVILALDLADTLAALGYEVVGPAVTADDACRMARDSHPDIVLMDVRLDGRRDGIAAAEEIMAEQGTKVIFLSSEDDQGTRERAAAIGPFAWLDKPCSASHIQQTLAQALSPDIGSQILSGVDDCGGASLSAIQSVVVRPGSSPT</sequence>
<dbReference type="Pfam" id="PF00072">
    <property type="entry name" value="Response_reg"/>
    <property type="match status" value="1"/>
</dbReference>
<feature type="domain" description="Response regulatory" evidence="3">
    <location>
        <begin position="3"/>
        <end position="118"/>
    </location>
</feature>
<accession>A0A8J2VVF9</accession>
<dbReference type="InterPro" id="IPR050595">
    <property type="entry name" value="Bact_response_regulator"/>
</dbReference>
<gene>
    <name evidence="4" type="ORF">GCM10007276_12800</name>
</gene>
<evidence type="ECO:0000313" key="5">
    <source>
        <dbReference type="Proteomes" id="UP000602745"/>
    </source>
</evidence>
<dbReference type="Proteomes" id="UP000602745">
    <property type="component" value="Unassembled WGS sequence"/>
</dbReference>
<dbReference type="InterPro" id="IPR001789">
    <property type="entry name" value="Sig_transdc_resp-reg_receiver"/>
</dbReference>
<keyword evidence="5" id="KW-1185">Reference proteome</keyword>
<dbReference type="RefSeq" id="WP_188408827.1">
    <property type="nucleotide sequence ID" value="NZ_BMCP01000001.1"/>
</dbReference>
<dbReference type="GO" id="GO:0000160">
    <property type="term" value="P:phosphorelay signal transduction system"/>
    <property type="evidence" value="ECO:0007669"/>
    <property type="project" value="InterPro"/>
</dbReference>
<dbReference type="AlphaFoldDB" id="A0A8J2VVF9"/>
<dbReference type="PROSITE" id="PS50110">
    <property type="entry name" value="RESPONSE_REGULATORY"/>
    <property type="match status" value="1"/>
</dbReference>
<dbReference type="PANTHER" id="PTHR44591">
    <property type="entry name" value="STRESS RESPONSE REGULATOR PROTEIN 1"/>
    <property type="match status" value="1"/>
</dbReference>
<feature type="modified residue" description="4-aspartylphosphate" evidence="2">
    <location>
        <position position="53"/>
    </location>
</feature>
<keyword evidence="1 2" id="KW-0597">Phosphoprotein</keyword>
<proteinExistence type="predicted"/>
<evidence type="ECO:0000256" key="2">
    <source>
        <dbReference type="PROSITE-ProRule" id="PRU00169"/>
    </source>
</evidence>
<dbReference type="Gene3D" id="3.40.50.2300">
    <property type="match status" value="1"/>
</dbReference>
<organism evidence="4 5">
    <name type="scientific">Agaricicola taiwanensis</name>
    <dbReference type="NCBI Taxonomy" id="591372"/>
    <lineage>
        <taxon>Bacteria</taxon>
        <taxon>Pseudomonadati</taxon>
        <taxon>Pseudomonadota</taxon>
        <taxon>Alphaproteobacteria</taxon>
        <taxon>Rhodobacterales</taxon>
        <taxon>Paracoccaceae</taxon>
        <taxon>Agaricicola</taxon>
    </lineage>
</organism>
<name>A0A8J2VVF9_9RHOB</name>
<comment type="caution">
    <text evidence="4">The sequence shown here is derived from an EMBL/GenBank/DDBJ whole genome shotgun (WGS) entry which is preliminary data.</text>
</comment>
<dbReference type="SUPFAM" id="SSF52172">
    <property type="entry name" value="CheY-like"/>
    <property type="match status" value="1"/>
</dbReference>
<reference evidence="4" key="2">
    <citation type="submission" date="2020-09" db="EMBL/GenBank/DDBJ databases">
        <authorList>
            <person name="Sun Q."/>
            <person name="Sedlacek I."/>
        </authorList>
    </citation>
    <scope>NUCLEOTIDE SEQUENCE</scope>
    <source>
        <strain evidence="4">CCM 7684</strain>
    </source>
</reference>
<protein>
    <recommendedName>
        <fullName evidence="3">Response regulatory domain-containing protein</fullName>
    </recommendedName>
</protein>
<evidence type="ECO:0000313" key="4">
    <source>
        <dbReference type="EMBL" id="GGE36787.1"/>
    </source>
</evidence>
<evidence type="ECO:0000259" key="3">
    <source>
        <dbReference type="PROSITE" id="PS50110"/>
    </source>
</evidence>
<reference evidence="4" key="1">
    <citation type="journal article" date="2014" name="Int. J. Syst. Evol. Microbiol.">
        <title>Complete genome sequence of Corynebacterium casei LMG S-19264T (=DSM 44701T), isolated from a smear-ripened cheese.</title>
        <authorList>
            <consortium name="US DOE Joint Genome Institute (JGI-PGF)"/>
            <person name="Walter F."/>
            <person name="Albersmeier A."/>
            <person name="Kalinowski J."/>
            <person name="Ruckert C."/>
        </authorList>
    </citation>
    <scope>NUCLEOTIDE SEQUENCE</scope>
    <source>
        <strain evidence="4">CCM 7684</strain>
    </source>
</reference>